<dbReference type="RefSeq" id="XP_014144749.1">
    <property type="nucleotide sequence ID" value="XM_014289274.1"/>
</dbReference>
<accession>A0A0L0F2D2</accession>
<protein>
    <submittedName>
        <fullName evidence="1">Uncharacterized protein</fullName>
    </submittedName>
</protein>
<proteinExistence type="predicted"/>
<sequence length="61" mass="6498">MPKLGIVCSPLPAAMCEGEVYTGTIRLINTGRAPLKELCVITSDPSLIGFDMGKRSLCESI</sequence>
<reference evidence="1 2" key="1">
    <citation type="submission" date="2011-02" db="EMBL/GenBank/DDBJ databases">
        <title>The Genome Sequence of Sphaeroforma arctica JP610.</title>
        <authorList>
            <consortium name="The Broad Institute Genome Sequencing Platform"/>
            <person name="Russ C."/>
            <person name="Cuomo C."/>
            <person name="Young S.K."/>
            <person name="Zeng Q."/>
            <person name="Gargeya S."/>
            <person name="Alvarado L."/>
            <person name="Berlin A."/>
            <person name="Chapman S.B."/>
            <person name="Chen Z."/>
            <person name="Freedman E."/>
            <person name="Gellesch M."/>
            <person name="Goldberg J."/>
            <person name="Griggs A."/>
            <person name="Gujja S."/>
            <person name="Heilman E."/>
            <person name="Heiman D."/>
            <person name="Howarth C."/>
            <person name="Mehta T."/>
            <person name="Neiman D."/>
            <person name="Pearson M."/>
            <person name="Roberts A."/>
            <person name="Saif S."/>
            <person name="Shea T."/>
            <person name="Shenoy N."/>
            <person name="Sisk P."/>
            <person name="Stolte C."/>
            <person name="Sykes S."/>
            <person name="White J."/>
            <person name="Yandava C."/>
            <person name="Burger G."/>
            <person name="Gray M.W."/>
            <person name="Holland P.W.H."/>
            <person name="King N."/>
            <person name="Lang F.B.F."/>
            <person name="Roger A.J."/>
            <person name="Ruiz-Trillo I."/>
            <person name="Haas B."/>
            <person name="Nusbaum C."/>
            <person name="Birren B."/>
        </authorList>
    </citation>
    <scope>NUCLEOTIDE SEQUENCE [LARGE SCALE GENOMIC DNA]</scope>
    <source>
        <strain evidence="1 2">JP610</strain>
    </source>
</reference>
<organism evidence="1 2">
    <name type="scientific">Sphaeroforma arctica JP610</name>
    <dbReference type="NCBI Taxonomy" id="667725"/>
    <lineage>
        <taxon>Eukaryota</taxon>
        <taxon>Ichthyosporea</taxon>
        <taxon>Ichthyophonida</taxon>
        <taxon>Sphaeroforma</taxon>
    </lineage>
</organism>
<dbReference type="AlphaFoldDB" id="A0A0L0F2D2"/>
<evidence type="ECO:0000313" key="1">
    <source>
        <dbReference type="EMBL" id="KNC70847.1"/>
    </source>
</evidence>
<evidence type="ECO:0000313" key="2">
    <source>
        <dbReference type="Proteomes" id="UP000054560"/>
    </source>
</evidence>
<gene>
    <name evidence="1" type="ORF">SARC_16623</name>
</gene>
<name>A0A0L0F2D2_9EUKA</name>
<dbReference type="Proteomes" id="UP000054560">
    <property type="component" value="Unassembled WGS sequence"/>
</dbReference>
<feature type="non-terminal residue" evidence="1">
    <location>
        <position position="61"/>
    </location>
</feature>
<dbReference type="GeneID" id="25917127"/>
<dbReference type="EMBL" id="KQ250127">
    <property type="protein sequence ID" value="KNC70847.1"/>
    <property type="molecule type" value="Genomic_DNA"/>
</dbReference>
<keyword evidence="2" id="KW-1185">Reference proteome</keyword>